<keyword evidence="4" id="KW-0808">Transferase</keyword>
<feature type="region of interest" description="Disordered" evidence="14">
    <location>
        <begin position="1146"/>
        <end position="1208"/>
    </location>
</feature>
<name>A0A0V0JC28_SCHSO</name>
<feature type="compositionally biased region" description="Polar residues" evidence="14">
    <location>
        <begin position="673"/>
        <end position="687"/>
    </location>
</feature>
<evidence type="ECO:0000256" key="14">
    <source>
        <dbReference type="SAM" id="MobiDB-lite"/>
    </source>
</evidence>
<dbReference type="InterPro" id="IPR035837">
    <property type="entry name" value="ABL_SH2"/>
</dbReference>
<evidence type="ECO:0000259" key="16">
    <source>
        <dbReference type="PROSITE" id="PS50002"/>
    </source>
</evidence>
<keyword evidence="2 12" id="KW-0728">SH3 domain</keyword>
<comment type="catalytic activity">
    <reaction evidence="10">
        <text>L-tyrosyl-[protein] + ATP = O-phospho-L-tyrosyl-[protein] + ADP + H(+)</text>
        <dbReference type="Rhea" id="RHEA:10596"/>
        <dbReference type="Rhea" id="RHEA-COMP:10136"/>
        <dbReference type="Rhea" id="RHEA-COMP:20101"/>
        <dbReference type="ChEBI" id="CHEBI:15378"/>
        <dbReference type="ChEBI" id="CHEBI:30616"/>
        <dbReference type="ChEBI" id="CHEBI:46858"/>
        <dbReference type="ChEBI" id="CHEBI:61978"/>
        <dbReference type="ChEBI" id="CHEBI:456216"/>
        <dbReference type="EC" id="2.7.10.2"/>
    </reaction>
</comment>
<feature type="compositionally biased region" description="Low complexity" evidence="14">
    <location>
        <begin position="169"/>
        <end position="183"/>
    </location>
</feature>
<feature type="domain" description="Protein kinase" evidence="17">
    <location>
        <begin position="389"/>
        <end position="645"/>
    </location>
</feature>
<evidence type="ECO:0000259" key="15">
    <source>
        <dbReference type="PROSITE" id="PS50001"/>
    </source>
</evidence>
<evidence type="ECO:0000256" key="12">
    <source>
        <dbReference type="PROSITE-ProRule" id="PRU00192"/>
    </source>
</evidence>
<reference evidence="18" key="1">
    <citation type="submission" date="2016-01" db="EMBL/GenBank/DDBJ databases">
        <title>Reference transcriptome for the parasite Schistocephalus solidus: insights into the molecular evolution of parasitism.</title>
        <authorList>
            <person name="Hebert F.O."/>
            <person name="Grambauer S."/>
            <person name="Barber I."/>
            <person name="Landry C.R."/>
            <person name="Aubin-Horth N."/>
        </authorList>
    </citation>
    <scope>NUCLEOTIDE SEQUENCE</scope>
</reference>
<organism evidence="18">
    <name type="scientific">Schistocephalus solidus</name>
    <name type="common">Tapeworm</name>
    <dbReference type="NCBI Taxonomy" id="70667"/>
    <lineage>
        <taxon>Eukaryota</taxon>
        <taxon>Metazoa</taxon>
        <taxon>Spiralia</taxon>
        <taxon>Lophotrochozoa</taxon>
        <taxon>Platyhelminthes</taxon>
        <taxon>Cestoda</taxon>
        <taxon>Eucestoda</taxon>
        <taxon>Diphyllobothriidea</taxon>
        <taxon>Diphyllobothriidae</taxon>
        <taxon>Schistocephalus</taxon>
    </lineage>
</organism>
<dbReference type="PANTHER" id="PTHR24418">
    <property type="entry name" value="TYROSINE-PROTEIN KINASE"/>
    <property type="match status" value="1"/>
</dbReference>
<evidence type="ECO:0000256" key="4">
    <source>
        <dbReference type="ARBA" id="ARBA00022679"/>
    </source>
</evidence>
<dbReference type="InterPro" id="IPR011009">
    <property type="entry name" value="Kinase-like_dom_sf"/>
</dbReference>
<dbReference type="Gene3D" id="3.30.505.10">
    <property type="entry name" value="SH2 domain"/>
    <property type="match status" value="1"/>
</dbReference>
<dbReference type="PROSITE" id="PS00109">
    <property type="entry name" value="PROTEIN_KINASE_TYR"/>
    <property type="match status" value="1"/>
</dbReference>
<feature type="binding site" evidence="13">
    <location>
        <position position="418"/>
    </location>
    <ligand>
        <name>ATP</name>
        <dbReference type="ChEBI" id="CHEBI:30616"/>
    </ligand>
</feature>
<dbReference type="InterPro" id="IPR017441">
    <property type="entry name" value="Protein_kinase_ATP_BS"/>
</dbReference>
<feature type="compositionally biased region" description="Pro residues" evidence="14">
    <location>
        <begin position="1171"/>
        <end position="1181"/>
    </location>
</feature>
<proteinExistence type="predicted"/>
<feature type="compositionally biased region" description="Acidic residues" evidence="14">
    <location>
        <begin position="770"/>
        <end position="800"/>
    </location>
</feature>
<evidence type="ECO:0000256" key="7">
    <source>
        <dbReference type="ARBA" id="ARBA00022840"/>
    </source>
</evidence>
<evidence type="ECO:0000259" key="17">
    <source>
        <dbReference type="PROSITE" id="PS50011"/>
    </source>
</evidence>
<evidence type="ECO:0000256" key="13">
    <source>
        <dbReference type="PROSITE-ProRule" id="PRU10141"/>
    </source>
</evidence>
<dbReference type="Pfam" id="PF00017">
    <property type="entry name" value="SH2"/>
    <property type="match status" value="1"/>
</dbReference>
<evidence type="ECO:0000256" key="1">
    <source>
        <dbReference type="ARBA" id="ARBA00011903"/>
    </source>
</evidence>
<feature type="region of interest" description="Disordered" evidence="14">
    <location>
        <begin position="169"/>
        <end position="208"/>
    </location>
</feature>
<dbReference type="InterPro" id="IPR008266">
    <property type="entry name" value="Tyr_kinase_AS"/>
</dbReference>
<keyword evidence="5 13" id="KW-0547">Nucleotide-binding</keyword>
<evidence type="ECO:0000256" key="8">
    <source>
        <dbReference type="ARBA" id="ARBA00022999"/>
    </source>
</evidence>
<evidence type="ECO:0000256" key="3">
    <source>
        <dbReference type="ARBA" id="ARBA00022553"/>
    </source>
</evidence>
<feature type="compositionally biased region" description="Polar residues" evidence="14">
    <location>
        <begin position="195"/>
        <end position="204"/>
    </location>
</feature>
<sequence>MGSNIGKQAMLKDGSVRMVHPPPPYEPSDVNLNDQDNTVPSLPLSNKQFSSGIVGSEVSTQSFQANPSIMVVLYDFTATLESQLTIKRGEIVRLLGRSPAGDWSEVEAPCRLPFPPSSTALQNTVCRGSYDLRAWQSIGTDSNGEFYEMARGWVPTSYLTVANPNYLQQQQQQQQQKSQEQQQITMDSYKRHTDQVASPQQQQPFPAEGCRGDWFVESAIGAFAGNPQQHQPQHPEDYTSSPLQAPAGLALVAYPWYHGAVSRHAGEQLLRSGITGSYLVRESESSPGQLSVTVRHAGRVYHYRISRDSCGWFFITETHRFPTVVQLIMHHSQAADGLVCPLLYPAPKKEPPALTLSAAAMGSQFGSTGGGGAYVQSSFDDWEIDRNEIMTRHKLGSGQYGDVYEAVWRRYNSVVAVKTLKQDVNLNLSDFLAEAAIMKNLSHKNLVRLLGVCTREPPFYIVTEYIPHGNLLNYLRQRSPGELTPPILLYMAVQIASGMAYLEAKSFIHRDLAARNCLVGDNNVIKVADFGLARCMQLQDTYTARNGAKFPIKWTAPEGLAYFRFSSKSDIWAFGVVLWELATYGLSPYPGVELHGVYQLLEKGYRMERPHGCPEAVYSIMLRCWAWEPADRPTFAEVRQELERMRRTVDLDAVVAVELSKRQSLREPPDVSSGVNHLQPNACSGSTRHLEGAPKHCPPVRPVVTLASCSSHQQPQQPFHTPQPAPPLGPQAGRQIPASSLPPGSQTRSVVSSTAVAPTPDLHGPRDIDAGEEGDDEIDDDEDADDEDEEEEEGAEEDVGDVSPRKDSVSVAPKSNAVLSTKRPLGNLKAIGSTAAAAESLSNELSSPSVSTPTFVPVQATGETARWPMTSANALSGAVPEQGYRRAASDLPVSSHHQHTASQMSAPASFPGLGGSVPSAGDLQYLSSPAPSQVVAVATSVRAVGTARQPYHQQSQHLPASYAFISGGVSSSKSMPVSDSGGGGGAVVGRHGCESATVGGESLFYGNYGKDTSTSLAGSQRPGHGRGTKDTITPAESGVGESIVSTDSPGESGTGNHPVTNRTAEYIGFPVEAGGVPAIADDCVINTALQLSTPPALQSKVTSKTGDPKRLDADAVTQFSTLPPQDRITRYLESLDELRSRQTAVTNGLNSCLGPPTGQNSSSNNRRPFFPNFPPPPPIPIEPTAHKVSRPRNRLSAAESNNRRLAEAPQRLPCYQTVFDADADQLLSRSMLTKTPRSNPADVELEETAVRTVAAAADEEEEEELALPSPSLDVASSSGYCDYRPSSGGEQWTVEGRTLDEVYQAPNRPFHGSVRSVTSSSASGAVEESDLTERLNELSMQAEVLTSACPQLTAELSALMSQLAACRTQIESRLARETAAAAATAAVMSRGCGSRDQRSAQEDQCLQGISQTLRHIQAALSNMKVRVDSLAAATAVASSPSTATATTTTTAPVETSVAS</sequence>
<dbReference type="GO" id="GO:0004715">
    <property type="term" value="F:non-membrane spanning protein tyrosine kinase activity"/>
    <property type="evidence" value="ECO:0007669"/>
    <property type="project" value="UniProtKB-EC"/>
</dbReference>
<dbReference type="CDD" id="cd09935">
    <property type="entry name" value="SH2_ABL"/>
    <property type="match status" value="1"/>
</dbReference>
<dbReference type="SMART" id="SM00252">
    <property type="entry name" value="SH2"/>
    <property type="match status" value="1"/>
</dbReference>
<keyword evidence="8 11" id="KW-0727">SH2 domain</keyword>
<feature type="region of interest" description="Disordered" evidence="14">
    <location>
        <begin position="1438"/>
        <end position="1459"/>
    </location>
</feature>
<feature type="compositionally biased region" description="Low complexity" evidence="14">
    <location>
        <begin position="1160"/>
        <end position="1170"/>
    </location>
</feature>
<dbReference type="InterPro" id="IPR020635">
    <property type="entry name" value="Tyr_kinase_cat_dom"/>
</dbReference>
<dbReference type="SUPFAM" id="SSF50044">
    <property type="entry name" value="SH3-domain"/>
    <property type="match status" value="1"/>
</dbReference>
<keyword evidence="7 13" id="KW-0067">ATP-binding</keyword>
<dbReference type="EC" id="2.7.10.2" evidence="1"/>
<dbReference type="SUPFAM" id="SSF55550">
    <property type="entry name" value="SH2 domain"/>
    <property type="match status" value="1"/>
</dbReference>
<evidence type="ECO:0000256" key="5">
    <source>
        <dbReference type="ARBA" id="ARBA00022741"/>
    </source>
</evidence>
<dbReference type="InterPro" id="IPR000719">
    <property type="entry name" value="Prot_kinase_dom"/>
</dbReference>
<dbReference type="EMBL" id="GEEE01000415">
    <property type="protein sequence ID" value="JAP62810.1"/>
    <property type="molecule type" value="Transcribed_RNA"/>
</dbReference>
<dbReference type="PROSITE" id="PS50001">
    <property type="entry name" value="SH2"/>
    <property type="match status" value="1"/>
</dbReference>
<dbReference type="PRINTS" id="PR00109">
    <property type="entry name" value="TYRKINASE"/>
</dbReference>
<dbReference type="FunFam" id="3.30.200.20:FF:000037">
    <property type="entry name" value="Tyrosine-protein kinase"/>
    <property type="match status" value="1"/>
</dbReference>
<keyword evidence="3" id="KW-0597">Phosphoprotein</keyword>
<feature type="region of interest" description="Disordered" evidence="14">
    <location>
        <begin position="662"/>
        <end position="818"/>
    </location>
</feature>
<dbReference type="InterPro" id="IPR001452">
    <property type="entry name" value="SH3_domain"/>
</dbReference>
<feature type="domain" description="SH3" evidence="16">
    <location>
        <begin position="65"/>
        <end position="164"/>
    </location>
</feature>
<evidence type="ECO:0000256" key="10">
    <source>
        <dbReference type="ARBA" id="ARBA00051245"/>
    </source>
</evidence>
<gene>
    <name evidence="18" type="ORF">TR149314</name>
</gene>
<dbReference type="PROSITE" id="PS50011">
    <property type="entry name" value="PROTEIN_KINASE_DOM"/>
    <property type="match status" value="1"/>
</dbReference>
<evidence type="ECO:0000256" key="2">
    <source>
        <dbReference type="ARBA" id="ARBA00022443"/>
    </source>
</evidence>
<dbReference type="InterPro" id="IPR050198">
    <property type="entry name" value="Non-receptor_tyrosine_kinases"/>
</dbReference>
<dbReference type="GO" id="GO:0005524">
    <property type="term" value="F:ATP binding"/>
    <property type="evidence" value="ECO:0007669"/>
    <property type="project" value="UniProtKB-UniRule"/>
</dbReference>
<dbReference type="PROSITE" id="PS00107">
    <property type="entry name" value="PROTEIN_KINASE_ATP"/>
    <property type="match status" value="1"/>
</dbReference>
<dbReference type="Gene3D" id="3.30.200.20">
    <property type="entry name" value="Phosphorylase Kinase, domain 1"/>
    <property type="match status" value="1"/>
</dbReference>
<evidence type="ECO:0000313" key="18">
    <source>
        <dbReference type="EMBL" id="JAP62810.1"/>
    </source>
</evidence>
<evidence type="ECO:0000256" key="9">
    <source>
        <dbReference type="ARBA" id="ARBA00023137"/>
    </source>
</evidence>
<dbReference type="InterPro" id="IPR036860">
    <property type="entry name" value="SH2_dom_sf"/>
</dbReference>
<feature type="compositionally biased region" description="Polar residues" evidence="14">
    <location>
        <begin position="1043"/>
        <end position="1061"/>
    </location>
</feature>
<feature type="compositionally biased region" description="Polar residues" evidence="14">
    <location>
        <begin position="742"/>
        <end position="756"/>
    </location>
</feature>
<dbReference type="InterPro" id="IPR000980">
    <property type="entry name" value="SH2"/>
</dbReference>
<dbReference type="SMART" id="SM00326">
    <property type="entry name" value="SH3"/>
    <property type="match status" value="1"/>
</dbReference>
<dbReference type="SMART" id="SM00219">
    <property type="entry name" value="TyrKc"/>
    <property type="match status" value="1"/>
</dbReference>
<protein>
    <recommendedName>
        <fullName evidence="1">non-specific protein-tyrosine kinase</fullName>
        <ecNumber evidence="1">2.7.10.2</ecNumber>
    </recommendedName>
</protein>
<evidence type="ECO:0000256" key="6">
    <source>
        <dbReference type="ARBA" id="ARBA00022777"/>
    </source>
</evidence>
<keyword evidence="9" id="KW-0829">Tyrosine-protein kinase</keyword>
<evidence type="ECO:0000256" key="11">
    <source>
        <dbReference type="PROSITE-ProRule" id="PRU00191"/>
    </source>
</evidence>
<dbReference type="InterPro" id="IPR036028">
    <property type="entry name" value="SH3-like_dom_sf"/>
</dbReference>
<dbReference type="Gene3D" id="1.10.510.10">
    <property type="entry name" value="Transferase(Phosphotransferase) domain 1"/>
    <property type="match status" value="1"/>
</dbReference>
<dbReference type="SUPFAM" id="SSF56112">
    <property type="entry name" value="Protein kinase-like (PK-like)"/>
    <property type="match status" value="1"/>
</dbReference>
<feature type="domain" description="SH2" evidence="15">
    <location>
        <begin position="256"/>
        <end position="346"/>
    </location>
</feature>
<feature type="region of interest" description="Disordered" evidence="14">
    <location>
        <begin position="1013"/>
        <end position="1061"/>
    </location>
</feature>
<dbReference type="Pfam" id="PF07714">
    <property type="entry name" value="PK_Tyr_Ser-Thr"/>
    <property type="match status" value="1"/>
</dbReference>
<feature type="region of interest" description="Disordered" evidence="14">
    <location>
        <begin position="886"/>
        <end position="906"/>
    </location>
</feature>
<dbReference type="InterPro" id="IPR001245">
    <property type="entry name" value="Ser-Thr/Tyr_kinase_cat_dom"/>
</dbReference>
<keyword evidence="6" id="KW-0418">Kinase</keyword>
<dbReference type="Pfam" id="PF00018">
    <property type="entry name" value="SH3_1"/>
    <property type="match status" value="1"/>
</dbReference>
<accession>A0A0V0JC28</accession>
<dbReference type="Gene3D" id="2.30.30.40">
    <property type="entry name" value="SH3 Domains"/>
    <property type="match status" value="1"/>
</dbReference>
<dbReference type="PRINTS" id="PR00401">
    <property type="entry name" value="SH2DOMAIN"/>
</dbReference>
<dbReference type="PROSITE" id="PS50002">
    <property type="entry name" value="SH3"/>
    <property type="match status" value="1"/>
</dbReference>
<dbReference type="FunFam" id="1.10.510.10:FF:000554">
    <property type="entry name" value="Predicted protein"/>
    <property type="match status" value="1"/>
</dbReference>